<sequence length="236" mass="26928">MTAKGKQTRRRINKKRLLLTIMLLSISICVVFVLTDKLSIYIDRVTAIDMPEKTEDSIDKDIPSDKNEEDSVIEEGNINSGSDSKKLIENTDDILVLVNKKRYLPSNYKPSDLVVPNVKFSFDGEYEKKYMRREGASALEELFNQAREEGIYLYAVSGYRSYSTQERLFNNRANRVGEEEANKLSARPGESEHQTGLAMDISSQSAGFDLTEEFGNTVEGKWVRDNAHKFGFIIRY</sequence>
<dbReference type="GO" id="GO:0004180">
    <property type="term" value="F:carboxypeptidase activity"/>
    <property type="evidence" value="ECO:0007669"/>
    <property type="project" value="UniProtKB-KW"/>
</dbReference>
<protein>
    <submittedName>
        <fullName evidence="3">D-alanyl-D-alanine carboxypeptidase</fullName>
    </submittedName>
</protein>
<keyword evidence="1" id="KW-0812">Transmembrane</keyword>
<dbReference type="Pfam" id="PF02557">
    <property type="entry name" value="VanY"/>
    <property type="match status" value="1"/>
</dbReference>
<keyword evidence="1" id="KW-0472">Membrane</keyword>
<organism evidence="3 4">
    <name type="scientific">Natronincola ferrireducens</name>
    <dbReference type="NCBI Taxonomy" id="393762"/>
    <lineage>
        <taxon>Bacteria</taxon>
        <taxon>Bacillati</taxon>
        <taxon>Bacillota</taxon>
        <taxon>Clostridia</taxon>
        <taxon>Peptostreptococcales</taxon>
        <taxon>Natronincolaceae</taxon>
        <taxon>Natronincola</taxon>
    </lineage>
</organism>
<dbReference type="GO" id="GO:0006508">
    <property type="term" value="P:proteolysis"/>
    <property type="evidence" value="ECO:0007669"/>
    <property type="project" value="InterPro"/>
</dbReference>
<dbReference type="InterPro" id="IPR058193">
    <property type="entry name" value="VanY/YodJ_core_dom"/>
</dbReference>
<accession>A0A1G9ECG9</accession>
<dbReference type="InterPro" id="IPR009045">
    <property type="entry name" value="Zn_M74/Hedgehog-like"/>
</dbReference>
<dbReference type="SUPFAM" id="SSF55166">
    <property type="entry name" value="Hedgehog/DD-peptidase"/>
    <property type="match status" value="1"/>
</dbReference>
<name>A0A1G9ECG9_9FIRM</name>
<dbReference type="PANTHER" id="PTHR34385">
    <property type="entry name" value="D-ALANYL-D-ALANINE CARBOXYPEPTIDASE"/>
    <property type="match status" value="1"/>
</dbReference>
<dbReference type="RefSeq" id="WP_208974688.1">
    <property type="nucleotide sequence ID" value="NZ_FNFP01000003.1"/>
</dbReference>
<evidence type="ECO:0000256" key="1">
    <source>
        <dbReference type="SAM" id="Phobius"/>
    </source>
</evidence>
<evidence type="ECO:0000313" key="4">
    <source>
        <dbReference type="Proteomes" id="UP000198718"/>
    </source>
</evidence>
<keyword evidence="3" id="KW-0645">Protease</keyword>
<evidence type="ECO:0000313" key="3">
    <source>
        <dbReference type="EMBL" id="SDK73827.1"/>
    </source>
</evidence>
<dbReference type="CDD" id="cd14852">
    <property type="entry name" value="LD-carboxypeptidase"/>
    <property type="match status" value="1"/>
</dbReference>
<dbReference type="PANTHER" id="PTHR34385:SF1">
    <property type="entry name" value="PEPTIDOGLYCAN L-ALANYL-D-GLUTAMATE ENDOPEPTIDASE CWLK"/>
    <property type="match status" value="1"/>
</dbReference>
<dbReference type="Proteomes" id="UP000198718">
    <property type="component" value="Unassembled WGS sequence"/>
</dbReference>
<proteinExistence type="predicted"/>
<keyword evidence="1" id="KW-1133">Transmembrane helix</keyword>
<keyword evidence="3" id="KW-0378">Hydrolase</keyword>
<dbReference type="EMBL" id="FNFP01000003">
    <property type="protein sequence ID" value="SDK73827.1"/>
    <property type="molecule type" value="Genomic_DNA"/>
</dbReference>
<evidence type="ECO:0000259" key="2">
    <source>
        <dbReference type="Pfam" id="PF02557"/>
    </source>
</evidence>
<feature type="transmembrane region" description="Helical" evidence="1">
    <location>
        <begin position="16"/>
        <end position="34"/>
    </location>
</feature>
<feature type="domain" description="D-alanyl-D-alanine carboxypeptidase-like core" evidence="2">
    <location>
        <begin position="129"/>
        <end position="236"/>
    </location>
</feature>
<keyword evidence="3" id="KW-0121">Carboxypeptidase</keyword>
<reference evidence="3 4" key="1">
    <citation type="submission" date="2016-10" db="EMBL/GenBank/DDBJ databases">
        <authorList>
            <person name="de Groot N.N."/>
        </authorList>
    </citation>
    <scope>NUCLEOTIDE SEQUENCE [LARGE SCALE GENOMIC DNA]</scope>
    <source>
        <strain evidence="3 4">DSM 18346</strain>
    </source>
</reference>
<keyword evidence="4" id="KW-1185">Reference proteome</keyword>
<dbReference type="AlphaFoldDB" id="A0A1G9ECG9"/>
<dbReference type="InterPro" id="IPR052179">
    <property type="entry name" value="DD-CPase-like"/>
</dbReference>
<dbReference type="Gene3D" id="3.30.1380.10">
    <property type="match status" value="1"/>
</dbReference>
<dbReference type="InterPro" id="IPR003709">
    <property type="entry name" value="VanY-like_core_dom"/>
</dbReference>
<dbReference type="STRING" id="393762.SAMN05660472_01912"/>
<gene>
    <name evidence="3" type="ORF">SAMN05660472_01912</name>
</gene>